<organism evidence="2">
    <name type="scientific">Brassica napus</name>
    <name type="common">Rape</name>
    <dbReference type="NCBI Taxonomy" id="3708"/>
    <lineage>
        <taxon>Eukaryota</taxon>
        <taxon>Viridiplantae</taxon>
        <taxon>Streptophyta</taxon>
        <taxon>Embryophyta</taxon>
        <taxon>Tracheophyta</taxon>
        <taxon>Spermatophyta</taxon>
        <taxon>Magnoliopsida</taxon>
        <taxon>eudicotyledons</taxon>
        <taxon>Gunneridae</taxon>
        <taxon>Pentapetalae</taxon>
        <taxon>rosids</taxon>
        <taxon>malvids</taxon>
        <taxon>Brassicales</taxon>
        <taxon>Brassicaceae</taxon>
        <taxon>Brassiceae</taxon>
        <taxon>Brassica</taxon>
    </lineage>
</organism>
<evidence type="ECO:0000256" key="1">
    <source>
        <dbReference type="SAM" id="MobiDB-lite"/>
    </source>
</evidence>
<proteinExistence type="predicted"/>
<feature type="region of interest" description="Disordered" evidence="1">
    <location>
        <begin position="71"/>
        <end position="108"/>
    </location>
</feature>
<protein>
    <submittedName>
        <fullName evidence="2">(rape) hypothetical protein</fullName>
    </submittedName>
</protein>
<dbReference type="EMBL" id="HG994368">
    <property type="protein sequence ID" value="CAF1860287.1"/>
    <property type="molecule type" value="Genomic_DNA"/>
</dbReference>
<gene>
    <name evidence="2" type="ORF">DARMORV10_C04P50550.1</name>
</gene>
<evidence type="ECO:0000313" key="2">
    <source>
        <dbReference type="EMBL" id="CAF1860287.1"/>
    </source>
</evidence>
<feature type="compositionally biased region" description="Basic and acidic residues" evidence="1">
    <location>
        <begin position="99"/>
        <end position="108"/>
    </location>
</feature>
<name>A0A816JFD0_BRANA</name>
<accession>A0A816JFD0</accession>
<sequence>MRRETLSLVERVSLCIKTNPWAPDSSTAKKAAVLVPGVKKRRWKTRKRERPLLLMHVAVFFRFPTTFQGERERERKKKKENGVEEEEEGSELLLKRHHFREEDNSTHH</sequence>
<dbReference type="Proteomes" id="UP001295469">
    <property type="component" value="Chromosome C04"/>
</dbReference>
<dbReference type="AlphaFoldDB" id="A0A816JFD0"/>
<reference evidence="2" key="1">
    <citation type="submission" date="2021-01" db="EMBL/GenBank/DDBJ databases">
        <authorList>
            <consortium name="Genoscope - CEA"/>
            <person name="William W."/>
        </authorList>
    </citation>
    <scope>NUCLEOTIDE SEQUENCE</scope>
</reference>